<dbReference type="PANTHER" id="PTHR43078:SF6">
    <property type="entry name" value="UDP-GLUCURONIC ACID DECARBOXYLASE 1"/>
    <property type="match status" value="1"/>
</dbReference>
<dbReference type="Gene3D" id="3.40.50.720">
    <property type="entry name" value="NAD(P)-binding Rossmann-like Domain"/>
    <property type="match status" value="1"/>
</dbReference>
<name>A0A6L5JY35_RHOTE</name>
<dbReference type="PANTHER" id="PTHR43078">
    <property type="entry name" value="UDP-GLUCURONIC ACID DECARBOXYLASE-RELATED"/>
    <property type="match status" value="1"/>
</dbReference>
<protein>
    <submittedName>
        <fullName evidence="6">NAD-dependent epimerase/dehydratase family protein</fullName>
    </submittedName>
</protein>
<evidence type="ECO:0000313" key="6">
    <source>
        <dbReference type="EMBL" id="MQY51564.1"/>
    </source>
</evidence>
<accession>A0A6L5JY35</accession>
<comment type="cofactor">
    <cofactor evidence="1">
        <name>NAD(+)</name>
        <dbReference type="ChEBI" id="CHEBI:57540"/>
    </cofactor>
</comment>
<sequence length="362" mass="39028">MPRSSATSGLEDAAAVRRRDLDEVLQRGAADWASLRGASIFMSGGTGWFGRCLLEAVAAANAQLDAQIRVTVLTRNAAAFARQAPTLAAARFLHMHEGDVRDFAFPATTFSHVIHAATTSARETFLGETPLAKFDTLVRGSRRVLDFAAHCGARHVLFTSSGAAYGSPDSSPIGEALTSAPDTTATSSALGEGKRAAEFLFAAYAEQHDWQCSIARCFSFVGPHMPLDLHYAIGDFIRQALQQKRIVVHGDGLAVRSYLYTADLVVWLVRLLQRNGPCRVFNVGSDQGISIGELAQLVGEQLNPGGDVEIAGRQDYSVGNPVRRCYVPDIARASTECGVRVWTPLPEAIRRTAALARDTIDR</sequence>
<dbReference type="GO" id="GO:0042732">
    <property type="term" value="P:D-xylose metabolic process"/>
    <property type="evidence" value="ECO:0007669"/>
    <property type="project" value="InterPro"/>
</dbReference>
<proteinExistence type="predicted"/>
<dbReference type="InterPro" id="IPR001509">
    <property type="entry name" value="Epimerase_deHydtase"/>
</dbReference>
<organism evidence="6 7">
    <name type="scientific">Rhodocyclus tenuis</name>
    <name type="common">Rhodospirillum tenue</name>
    <dbReference type="NCBI Taxonomy" id="1066"/>
    <lineage>
        <taxon>Bacteria</taxon>
        <taxon>Pseudomonadati</taxon>
        <taxon>Pseudomonadota</taxon>
        <taxon>Betaproteobacteria</taxon>
        <taxon>Rhodocyclales</taxon>
        <taxon>Rhodocyclaceae</taxon>
        <taxon>Rhodocyclus</taxon>
    </lineage>
</organism>
<dbReference type="GO" id="GO:0070403">
    <property type="term" value="F:NAD+ binding"/>
    <property type="evidence" value="ECO:0007669"/>
    <property type="project" value="InterPro"/>
</dbReference>
<evidence type="ECO:0000313" key="7">
    <source>
        <dbReference type="Proteomes" id="UP000480275"/>
    </source>
</evidence>
<dbReference type="EMBL" id="WIXJ01000004">
    <property type="protein sequence ID" value="MQY51564.1"/>
    <property type="molecule type" value="Genomic_DNA"/>
</dbReference>
<dbReference type="InterPro" id="IPR036291">
    <property type="entry name" value="NAD(P)-bd_dom_sf"/>
</dbReference>
<feature type="domain" description="NAD-dependent epimerase/dehydratase" evidence="5">
    <location>
        <begin position="40"/>
        <end position="284"/>
    </location>
</feature>
<dbReference type="Pfam" id="PF01370">
    <property type="entry name" value="Epimerase"/>
    <property type="match status" value="1"/>
</dbReference>
<dbReference type="SUPFAM" id="SSF51735">
    <property type="entry name" value="NAD(P)-binding Rossmann-fold domains"/>
    <property type="match status" value="1"/>
</dbReference>
<evidence type="ECO:0000259" key="5">
    <source>
        <dbReference type="Pfam" id="PF01370"/>
    </source>
</evidence>
<dbReference type="OrthoDB" id="9811743at2"/>
<evidence type="ECO:0000256" key="4">
    <source>
        <dbReference type="ARBA" id="ARBA00023239"/>
    </source>
</evidence>
<dbReference type="GO" id="GO:0005737">
    <property type="term" value="C:cytoplasm"/>
    <property type="evidence" value="ECO:0007669"/>
    <property type="project" value="TreeGrafter"/>
</dbReference>
<evidence type="ECO:0000256" key="2">
    <source>
        <dbReference type="ARBA" id="ARBA00022793"/>
    </source>
</evidence>
<gene>
    <name evidence="6" type="ORF">GHK24_07250</name>
</gene>
<evidence type="ECO:0000256" key="3">
    <source>
        <dbReference type="ARBA" id="ARBA00023027"/>
    </source>
</evidence>
<keyword evidence="4" id="KW-0456">Lyase</keyword>
<comment type="caution">
    <text evidence="6">The sequence shown here is derived from an EMBL/GenBank/DDBJ whole genome shotgun (WGS) entry which is preliminary data.</text>
</comment>
<dbReference type="InterPro" id="IPR044516">
    <property type="entry name" value="UXS-like"/>
</dbReference>
<keyword evidence="2" id="KW-0210">Decarboxylase</keyword>
<reference evidence="6 7" key="1">
    <citation type="submission" date="2019-10" db="EMBL/GenBank/DDBJ databases">
        <title>Whole-genome sequence of the purple nonsulfur photosynthetic bacterium Rhodocyclus tenuis.</title>
        <authorList>
            <person name="Kyndt J.A."/>
            <person name="Meyer T.E."/>
        </authorList>
    </citation>
    <scope>NUCLEOTIDE SEQUENCE [LARGE SCALE GENOMIC DNA]</scope>
    <source>
        <strain evidence="6 7">DSM 110</strain>
    </source>
</reference>
<dbReference type="GO" id="GO:0048040">
    <property type="term" value="F:UDP-glucuronate decarboxylase activity"/>
    <property type="evidence" value="ECO:0007669"/>
    <property type="project" value="TreeGrafter"/>
</dbReference>
<dbReference type="AlphaFoldDB" id="A0A6L5JY35"/>
<keyword evidence="3" id="KW-0520">NAD</keyword>
<dbReference type="Proteomes" id="UP000480275">
    <property type="component" value="Unassembled WGS sequence"/>
</dbReference>
<evidence type="ECO:0000256" key="1">
    <source>
        <dbReference type="ARBA" id="ARBA00001911"/>
    </source>
</evidence>